<feature type="transmembrane region" description="Helical" evidence="1">
    <location>
        <begin position="318"/>
        <end position="338"/>
    </location>
</feature>
<dbReference type="Gene3D" id="3.30.450.20">
    <property type="entry name" value="PAS domain"/>
    <property type="match status" value="2"/>
</dbReference>
<organism evidence="2 3">
    <name type="scientific">Reticulibacter mediterranei</name>
    <dbReference type="NCBI Taxonomy" id="2778369"/>
    <lineage>
        <taxon>Bacteria</taxon>
        <taxon>Bacillati</taxon>
        <taxon>Chloroflexota</taxon>
        <taxon>Ktedonobacteria</taxon>
        <taxon>Ktedonobacterales</taxon>
        <taxon>Reticulibacteraceae</taxon>
        <taxon>Reticulibacter</taxon>
    </lineage>
</organism>
<dbReference type="Proteomes" id="UP000597444">
    <property type="component" value="Unassembled WGS sequence"/>
</dbReference>
<evidence type="ECO:0000313" key="2">
    <source>
        <dbReference type="EMBL" id="GHO95319.1"/>
    </source>
</evidence>
<sequence>MTARFSALLVLAVVLPLLITVVGSELILRPTLLSQAATEMGNDAQVHAQAIDSLFIARLQNLGYLRQFFAIQKYLSGDETYQLQAQNELALGYHLDTNYSNWSLFDPQGKLRLSYPAPPGTRGKYTIPPEIIDQLHNSNRAMTSDVYYDDNTHMAFVDIYASVTSTDNTLLGFERSTVKLSEIWTAVNNETNAVPGSYAMILDNHGVRIAYTNTDTTLTTLPQGLFKSVAPLSKDFQQRVADENLYGNDHRPVTASADSTLTTILQQDAQAPTTFQFTPALQNEAFQAYRVKCQTVPWTYLVLRPVNTITKAANQQDFYLLLIAAVITLLAALVGLVVGRSITRPILQSVSSLLASSQMLKTQASREQVKATEQKWIVESSQVGLKSVQYYTEAASVAAHRLNEMSGELAQKWGGLDIQRAQQRLAEIISTANYIEKAISHQEKSSKSLSTAIRITTQVTEQLVEGATSANEAASQLETVIEQLRQVVGK</sequence>
<dbReference type="AlphaFoldDB" id="A0A8J3N1P1"/>
<keyword evidence="1" id="KW-0812">Transmembrane</keyword>
<gene>
    <name evidence="2" type="ORF">KSF_053670</name>
</gene>
<accession>A0A8J3N1P1</accession>
<comment type="caution">
    <text evidence="2">The sequence shown here is derived from an EMBL/GenBank/DDBJ whole genome shotgun (WGS) entry which is preliminary data.</text>
</comment>
<protein>
    <submittedName>
        <fullName evidence="2">Uncharacterized protein</fullName>
    </submittedName>
</protein>
<keyword evidence="3" id="KW-1185">Reference proteome</keyword>
<dbReference type="EMBL" id="BNJK01000001">
    <property type="protein sequence ID" value="GHO95319.1"/>
    <property type="molecule type" value="Genomic_DNA"/>
</dbReference>
<proteinExistence type="predicted"/>
<evidence type="ECO:0000313" key="3">
    <source>
        <dbReference type="Proteomes" id="UP000597444"/>
    </source>
</evidence>
<name>A0A8J3N1P1_9CHLR</name>
<keyword evidence="1" id="KW-0472">Membrane</keyword>
<keyword evidence="1" id="KW-1133">Transmembrane helix</keyword>
<reference evidence="2" key="1">
    <citation type="submission" date="2020-10" db="EMBL/GenBank/DDBJ databases">
        <title>Taxonomic study of unclassified bacteria belonging to the class Ktedonobacteria.</title>
        <authorList>
            <person name="Yabe S."/>
            <person name="Wang C.M."/>
            <person name="Zheng Y."/>
            <person name="Sakai Y."/>
            <person name="Cavaletti L."/>
            <person name="Monciardini P."/>
            <person name="Donadio S."/>
        </authorList>
    </citation>
    <scope>NUCLEOTIDE SEQUENCE</scope>
    <source>
        <strain evidence="2">ID150040</strain>
    </source>
</reference>
<evidence type="ECO:0000256" key="1">
    <source>
        <dbReference type="SAM" id="Phobius"/>
    </source>
</evidence>